<organism evidence="2 3">
    <name type="scientific">Streptomyces lanatus</name>
    <dbReference type="NCBI Taxonomy" id="66900"/>
    <lineage>
        <taxon>Bacteria</taxon>
        <taxon>Bacillati</taxon>
        <taxon>Actinomycetota</taxon>
        <taxon>Actinomycetes</taxon>
        <taxon>Kitasatosporales</taxon>
        <taxon>Streptomycetaceae</taxon>
        <taxon>Streptomyces</taxon>
    </lineage>
</organism>
<dbReference type="EMBL" id="JBEPFB010000001">
    <property type="protein sequence ID" value="MER7371183.1"/>
    <property type="molecule type" value="Genomic_DNA"/>
</dbReference>
<evidence type="ECO:0000313" key="2">
    <source>
        <dbReference type="EMBL" id="MER7371183.1"/>
    </source>
</evidence>
<keyword evidence="3" id="KW-1185">Reference proteome</keyword>
<dbReference type="Proteomes" id="UP001486207">
    <property type="component" value="Unassembled WGS sequence"/>
</dbReference>
<name>A0ABV1XHV9_9ACTN</name>
<feature type="chain" id="PRO_5045846678" evidence="1">
    <location>
        <begin position="29"/>
        <end position="56"/>
    </location>
</feature>
<dbReference type="RefSeq" id="WP_190069054.1">
    <property type="nucleotide sequence ID" value="NZ_BNBM01000002.1"/>
</dbReference>
<proteinExistence type="predicted"/>
<comment type="caution">
    <text evidence="2">The sequence shown here is derived from an EMBL/GenBank/DDBJ whole genome shotgun (WGS) entry which is preliminary data.</text>
</comment>
<sequence>MNRCIKQVLSATFLSVILTLPAISAAQASDAAPQTTAGAVSSEVITATTQDNWAWD</sequence>
<feature type="signal peptide" evidence="1">
    <location>
        <begin position="1"/>
        <end position="28"/>
    </location>
</feature>
<evidence type="ECO:0000313" key="3">
    <source>
        <dbReference type="Proteomes" id="UP001486207"/>
    </source>
</evidence>
<accession>A0ABV1XHV9</accession>
<protein>
    <submittedName>
        <fullName evidence="2">Uncharacterized protein</fullName>
    </submittedName>
</protein>
<reference evidence="2 3" key="1">
    <citation type="submission" date="2024-06" db="EMBL/GenBank/DDBJ databases">
        <title>The Natural Products Discovery Center: Release of the First 8490 Sequenced Strains for Exploring Actinobacteria Biosynthetic Diversity.</title>
        <authorList>
            <person name="Kalkreuter E."/>
            <person name="Kautsar S.A."/>
            <person name="Yang D."/>
            <person name="Bader C.D."/>
            <person name="Teijaro C.N."/>
            <person name="Fluegel L."/>
            <person name="Davis C.M."/>
            <person name="Simpson J.R."/>
            <person name="Lauterbach L."/>
            <person name="Steele A.D."/>
            <person name="Gui C."/>
            <person name="Meng S."/>
            <person name="Li G."/>
            <person name="Viehrig K."/>
            <person name="Ye F."/>
            <person name="Su P."/>
            <person name="Kiefer A.F."/>
            <person name="Nichols A."/>
            <person name="Cepeda A.J."/>
            <person name="Yan W."/>
            <person name="Fan B."/>
            <person name="Jiang Y."/>
            <person name="Adhikari A."/>
            <person name="Zheng C.-J."/>
            <person name="Schuster L."/>
            <person name="Cowan T.M."/>
            <person name="Smanski M.J."/>
            <person name="Chevrette M.G."/>
            <person name="De Carvalho L.P.S."/>
            <person name="Shen B."/>
        </authorList>
    </citation>
    <scope>NUCLEOTIDE SEQUENCE [LARGE SCALE GENOMIC DNA]</scope>
    <source>
        <strain evidence="2 3">NPDC000155</strain>
    </source>
</reference>
<evidence type="ECO:0000256" key="1">
    <source>
        <dbReference type="SAM" id="SignalP"/>
    </source>
</evidence>
<gene>
    <name evidence="2" type="ORF">ABT384_00770</name>
</gene>
<keyword evidence="1" id="KW-0732">Signal</keyword>